<reference evidence="1 2" key="1">
    <citation type="submission" date="2019-06" db="EMBL/GenBank/DDBJ databases">
        <authorList>
            <person name="Li M."/>
        </authorList>
    </citation>
    <scope>NUCLEOTIDE SEQUENCE [LARGE SCALE GENOMIC DNA]</scope>
    <source>
        <strain evidence="1 2">BGMRC2036</strain>
    </source>
</reference>
<protein>
    <submittedName>
        <fullName evidence="1">Uncharacterized protein</fullName>
    </submittedName>
</protein>
<dbReference type="Proteomes" id="UP000318801">
    <property type="component" value="Unassembled WGS sequence"/>
</dbReference>
<proteinExistence type="predicted"/>
<accession>A0A506U763</accession>
<keyword evidence="2" id="KW-1185">Reference proteome</keyword>
<evidence type="ECO:0000313" key="1">
    <source>
        <dbReference type="EMBL" id="TPW29690.1"/>
    </source>
</evidence>
<evidence type="ECO:0000313" key="2">
    <source>
        <dbReference type="Proteomes" id="UP000318801"/>
    </source>
</evidence>
<gene>
    <name evidence="1" type="ORF">FJU08_12800</name>
</gene>
<dbReference type="AlphaFoldDB" id="A0A506U763"/>
<name>A0A506U763_9HYPH</name>
<sequence>MRGDAENRKALRKAFMRFYKLWPACGDDSYERAFAEWQALAEEDRQAAASQLEAYLAFEAINGRQVKHAASTYLKEKRWSVVPERVASTNGPTIGSTFGRSWMAERFARLAAPCRRLPPLSAFYQRQIAAGLYDGAAVKLERMRKMGWPAVNDMHAQAIREPAKGVRVSRAIAMLGDGFEAVRVDGEIWQVWQAEHDKRGWPWLPDTGRQDWVYFPPLQGGAPSVALEAFFERLERARASEAVA</sequence>
<comment type="caution">
    <text evidence="1">The sequence shown here is derived from an EMBL/GenBank/DDBJ whole genome shotgun (WGS) entry which is preliminary data.</text>
</comment>
<dbReference type="OrthoDB" id="7864318at2"/>
<dbReference type="EMBL" id="VHLG01000008">
    <property type="protein sequence ID" value="TPW29690.1"/>
    <property type="molecule type" value="Genomic_DNA"/>
</dbReference>
<dbReference type="RefSeq" id="WP_141149413.1">
    <property type="nucleotide sequence ID" value="NZ_VHLG01000008.1"/>
</dbReference>
<organism evidence="1 2">
    <name type="scientific">Martelella alba</name>
    <dbReference type="NCBI Taxonomy" id="2590451"/>
    <lineage>
        <taxon>Bacteria</taxon>
        <taxon>Pseudomonadati</taxon>
        <taxon>Pseudomonadota</taxon>
        <taxon>Alphaproteobacteria</taxon>
        <taxon>Hyphomicrobiales</taxon>
        <taxon>Aurantimonadaceae</taxon>
        <taxon>Martelella</taxon>
    </lineage>
</organism>